<organism evidence="2 3">
    <name type="scientific">Shewanella hanedai</name>
    <name type="common">Alteromonas hanedai</name>
    <dbReference type="NCBI Taxonomy" id="25"/>
    <lineage>
        <taxon>Bacteria</taxon>
        <taxon>Pseudomonadati</taxon>
        <taxon>Pseudomonadota</taxon>
        <taxon>Gammaproteobacteria</taxon>
        <taxon>Alteromonadales</taxon>
        <taxon>Shewanellaceae</taxon>
        <taxon>Shewanella</taxon>
    </lineage>
</organism>
<evidence type="ECO:0000256" key="1">
    <source>
        <dbReference type="SAM" id="SignalP"/>
    </source>
</evidence>
<gene>
    <name evidence="2" type="ORF">FN961_01315</name>
</gene>
<keyword evidence="1" id="KW-0732">Signal</keyword>
<reference evidence="3" key="1">
    <citation type="submission" date="2019-07" db="EMBL/GenBank/DDBJ databases">
        <title>Shewanella sp. YLB-08 draft genomic sequence.</title>
        <authorList>
            <person name="Yu L."/>
        </authorList>
    </citation>
    <scope>NUCLEOTIDE SEQUENCE [LARGE SCALE GENOMIC DNA]</scope>
    <source>
        <strain evidence="3">JCM 20706</strain>
    </source>
</reference>
<dbReference type="InterPro" id="IPR032675">
    <property type="entry name" value="LRR_dom_sf"/>
</dbReference>
<evidence type="ECO:0000313" key="3">
    <source>
        <dbReference type="Proteomes" id="UP000318126"/>
    </source>
</evidence>
<feature type="signal peptide" evidence="1">
    <location>
        <begin position="1"/>
        <end position="25"/>
    </location>
</feature>
<dbReference type="Proteomes" id="UP000318126">
    <property type="component" value="Unassembled WGS sequence"/>
</dbReference>
<evidence type="ECO:0000313" key="2">
    <source>
        <dbReference type="EMBL" id="TRY16293.1"/>
    </source>
</evidence>
<proteinExistence type="predicted"/>
<dbReference type="OrthoDB" id="5913501at2"/>
<dbReference type="AlphaFoldDB" id="A0A553JV11"/>
<evidence type="ECO:0008006" key="4">
    <source>
        <dbReference type="Google" id="ProtNLM"/>
    </source>
</evidence>
<comment type="caution">
    <text evidence="2">The sequence shown here is derived from an EMBL/GenBank/DDBJ whole genome shotgun (WGS) entry which is preliminary data.</text>
</comment>
<dbReference type="EMBL" id="VKGK01000001">
    <property type="protein sequence ID" value="TRY16293.1"/>
    <property type="molecule type" value="Genomic_DNA"/>
</dbReference>
<dbReference type="Gene3D" id="3.80.10.10">
    <property type="entry name" value="Ribonuclease Inhibitor"/>
    <property type="match status" value="1"/>
</dbReference>
<name>A0A553JV11_SHEHA</name>
<accession>A0A553JV11</accession>
<protein>
    <recommendedName>
        <fullName evidence="4">Leucine-rich repeat domain-containing protein</fullName>
    </recommendedName>
</protein>
<sequence length="439" mass="48793">MKKSLKSPLLRSAILLCAIHFSAQANNESSPQLSSTKDAIDTFQLNTDDILKQARKLNQQHASHFERLNQTLEQTKSAKAVLQSGLMGKIELDAKEMLSIANTYLGHYHTFVYSISRDSSCYQPQQIAEFRQTITELQKYVNNIKSLAATSSEEEAFAALTEININQSRVAMTVNLFEMFKLCYMTEAIGPLNQGFNALDSQLNHMSTQQGEQSHKQMLDDEFIDDRYPSEGLVKTNANISGRVETADDVAEINITIKRKPTISISDLNFSDKHIESCIKQSAATSQATLTHQVIFFTCDLPEGSHSQLDDLVNFEQITMINIKGGTLDSLSPLNTLSSLETLYLSSLTLNTFGNLSSFKGSMNLTNVETQDWEHLALATPSTLSIHKSKDCDPLAPLFTHQNVAVLYKGMNSSQQVDVMEQLDSGAKQLMVLTDCPEQ</sequence>
<dbReference type="RefSeq" id="WP_143562739.1">
    <property type="nucleotide sequence ID" value="NZ_BMPL01000001.1"/>
</dbReference>
<feature type="chain" id="PRO_5021877622" description="Leucine-rich repeat domain-containing protein" evidence="1">
    <location>
        <begin position="26"/>
        <end position="439"/>
    </location>
</feature>
<keyword evidence="3" id="KW-1185">Reference proteome</keyword>